<keyword evidence="8" id="KW-0677">Repeat</keyword>
<evidence type="ECO:0000256" key="14">
    <source>
        <dbReference type="SAM" id="MobiDB-lite"/>
    </source>
</evidence>
<keyword evidence="10 15" id="KW-1133">Transmembrane helix</keyword>
<evidence type="ECO:0000256" key="1">
    <source>
        <dbReference type="ARBA" id="ARBA00004477"/>
    </source>
</evidence>
<comment type="catalytic activity">
    <reaction evidence="13">
        <text>a di-trans,poly-cis-dolichyl beta-D-mannosyl phosphate + L-seryl-[protein] = 3-O-(alpha-D-mannosyl)-L-seryl-[protein] + a di-trans,poly-cis-dolichyl phosphate + H(+)</text>
        <dbReference type="Rhea" id="RHEA:17377"/>
        <dbReference type="Rhea" id="RHEA-COMP:9863"/>
        <dbReference type="Rhea" id="RHEA-COMP:13546"/>
        <dbReference type="Rhea" id="RHEA-COMP:19498"/>
        <dbReference type="Rhea" id="RHEA-COMP:19501"/>
        <dbReference type="ChEBI" id="CHEBI:15378"/>
        <dbReference type="ChEBI" id="CHEBI:29999"/>
        <dbReference type="ChEBI" id="CHEBI:57683"/>
        <dbReference type="ChEBI" id="CHEBI:58211"/>
        <dbReference type="ChEBI" id="CHEBI:137321"/>
        <dbReference type="EC" id="2.4.1.109"/>
    </reaction>
</comment>
<dbReference type="InterPro" id="IPR032421">
    <property type="entry name" value="PMT_4TMC"/>
</dbReference>
<evidence type="ECO:0000259" key="16">
    <source>
        <dbReference type="PROSITE" id="PS50919"/>
    </source>
</evidence>
<evidence type="ECO:0000256" key="5">
    <source>
        <dbReference type="ARBA" id="ARBA00022676"/>
    </source>
</evidence>
<dbReference type="AlphaFoldDB" id="A0A9P8D2A1"/>
<evidence type="ECO:0000256" key="15">
    <source>
        <dbReference type="SAM" id="Phobius"/>
    </source>
</evidence>
<comment type="caution">
    <text evidence="17">The sequence shown here is derived from an EMBL/GenBank/DDBJ whole genome shotgun (WGS) entry which is preliminary data.</text>
</comment>
<dbReference type="PROSITE" id="PS50919">
    <property type="entry name" value="MIR"/>
    <property type="match status" value="3"/>
</dbReference>
<protein>
    <recommendedName>
        <fullName evidence="4">dolichyl-phosphate-mannose--protein mannosyltransferase</fullName>
        <ecNumber evidence="4">2.4.1.109</ecNumber>
    </recommendedName>
</protein>
<evidence type="ECO:0000256" key="7">
    <source>
        <dbReference type="ARBA" id="ARBA00022692"/>
    </source>
</evidence>
<evidence type="ECO:0000256" key="12">
    <source>
        <dbReference type="ARBA" id="ARBA00045085"/>
    </source>
</evidence>
<feature type="compositionally biased region" description="Polar residues" evidence="14">
    <location>
        <begin position="748"/>
        <end position="758"/>
    </location>
</feature>
<evidence type="ECO:0000256" key="8">
    <source>
        <dbReference type="ARBA" id="ARBA00022737"/>
    </source>
</evidence>
<dbReference type="Gene3D" id="2.80.10.50">
    <property type="match status" value="1"/>
</dbReference>
<evidence type="ECO:0000256" key="3">
    <source>
        <dbReference type="ARBA" id="ARBA00007222"/>
    </source>
</evidence>
<evidence type="ECO:0000313" key="17">
    <source>
        <dbReference type="EMBL" id="KAG9327180.1"/>
    </source>
</evidence>
<dbReference type="InterPro" id="IPR036300">
    <property type="entry name" value="MIR_dom_sf"/>
</dbReference>
<dbReference type="PANTHER" id="PTHR10050">
    <property type="entry name" value="DOLICHYL-PHOSPHATE-MANNOSE--PROTEIN MANNOSYLTRANSFERASE"/>
    <property type="match status" value="1"/>
</dbReference>
<dbReference type="Pfam" id="PF02366">
    <property type="entry name" value="PMT"/>
    <property type="match status" value="1"/>
</dbReference>
<feature type="transmembrane region" description="Helical" evidence="15">
    <location>
        <begin position="134"/>
        <end position="155"/>
    </location>
</feature>
<proteinExistence type="inferred from homology"/>
<feature type="transmembrane region" description="Helical" evidence="15">
    <location>
        <begin position="635"/>
        <end position="657"/>
    </location>
</feature>
<dbReference type="SUPFAM" id="SSF82109">
    <property type="entry name" value="MIR domain"/>
    <property type="match status" value="1"/>
</dbReference>
<evidence type="ECO:0000256" key="11">
    <source>
        <dbReference type="ARBA" id="ARBA00023136"/>
    </source>
</evidence>
<dbReference type="GO" id="GO:0005789">
    <property type="term" value="C:endoplasmic reticulum membrane"/>
    <property type="evidence" value="ECO:0007669"/>
    <property type="project" value="UniProtKB-SubCell"/>
</dbReference>
<feature type="region of interest" description="Disordered" evidence="14">
    <location>
        <begin position="724"/>
        <end position="762"/>
    </location>
</feature>
<feature type="domain" description="MIR" evidence="16">
    <location>
        <begin position="285"/>
        <end position="339"/>
    </location>
</feature>
<keyword evidence="6" id="KW-0808">Transferase</keyword>
<evidence type="ECO:0000256" key="2">
    <source>
        <dbReference type="ARBA" id="ARBA00004922"/>
    </source>
</evidence>
<gene>
    <name evidence="17" type="ORF">KVV02_000896</name>
</gene>
<comment type="similarity">
    <text evidence="3">Belongs to the glycosyltransferase 39 family.</text>
</comment>
<keyword evidence="11 15" id="KW-0472">Membrane</keyword>
<evidence type="ECO:0000256" key="13">
    <source>
        <dbReference type="ARBA" id="ARBA00045102"/>
    </source>
</evidence>
<feature type="transmembrane region" description="Helical" evidence="15">
    <location>
        <begin position="664"/>
        <end position="685"/>
    </location>
</feature>
<dbReference type="Pfam" id="PF16192">
    <property type="entry name" value="PMT_4TMC"/>
    <property type="match status" value="1"/>
</dbReference>
<dbReference type="EMBL" id="JAIFTL010000008">
    <property type="protein sequence ID" value="KAG9327180.1"/>
    <property type="molecule type" value="Genomic_DNA"/>
</dbReference>
<feature type="transmembrane region" description="Helical" evidence="15">
    <location>
        <begin position="110"/>
        <end position="127"/>
    </location>
</feature>
<dbReference type="EC" id="2.4.1.109" evidence="4"/>
<evidence type="ECO:0000256" key="4">
    <source>
        <dbReference type="ARBA" id="ARBA00012839"/>
    </source>
</evidence>
<keyword evidence="7 15" id="KW-0812">Transmembrane</keyword>
<dbReference type="Proteomes" id="UP000717515">
    <property type="component" value="Unassembled WGS sequence"/>
</dbReference>
<evidence type="ECO:0000313" key="18">
    <source>
        <dbReference type="Proteomes" id="UP000717515"/>
    </source>
</evidence>
<feature type="region of interest" description="Disordered" evidence="14">
    <location>
        <begin position="977"/>
        <end position="1002"/>
    </location>
</feature>
<organism evidence="17 18">
    <name type="scientific">Mortierella alpina</name>
    <name type="common">Oleaginous fungus</name>
    <name type="synonym">Mortierella renispora</name>
    <dbReference type="NCBI Taxonomy" id="64518"/>
    <lineage>
        <taxon>Eukaryota</taxon>
        <taxon>Fungi</taxon>
        <taxon>Fungi incertae sedis</taxon>
        <taxon>Mucoromycota</taxon>
        <taxon>Mortierellomycotina</taxon>
        <taxon>Mortierellomycetes</taxon>
        <taxon>Mortierellales</taxon>
        <taxon>Mortierellaceae</taxon>
        <taxon>Mortierella</taxon>
    </lineage>
</organism>
<dbReference type="InterPro" id="IPR003342">
    <property type="entry name" value="ArnT-like_N"/>
</dbReference>
<keyword evidence="9" id="KW-0256">Endoplasmic reticulum</keyword>
<comment type="catalytic activity">
    <reaction evidence="12">
        <text>a di-trans,poly-cis-dolichyl beta-D-mannosyl phosphate + L-threonyl-[protein] = 3-O-(alpha-D-mannosyl)-L-threonyl-[protein] + a di-trans,poly-cis-dolichyl phosphate + H(+)</text>
        <dbReference type="Rhea" id="RHEA:53396"/>
        <dbReference type="Rhea" id="RHEA-COMP:11060"/>
        <dbReference type="Rhea" id="RHEA-COMP:13547"/>
        <dbReference type="Rhea" id="RHEA-COMP:19498"/>
        <dbReference type="Rhea" id="RHEA-COMP:19501"/>
        <dbReference type="ChEBI" id="CHEBI:15378"/>
        <dbReference type="ChEBI" id="CHEBI:30013"/>
        <dbReference type="ChEBI" id="CHEBI:57683"/>
        <dbReference type="ChEBI" id="CHEBI:58211"/>
        <dbReference type="ChEBI" id="CHEBI:137323"/>
        <dbReference type="EC" id="2.4.1.109"/>
    </reaction>
</comment>
<feature type="compositionally biased region" description="Polar residues" evidence="14">
    <location>
        <begin position="884"/>
        <end position="899"/>
    </location>
</feature>
<feature type="transmembrane region" description="Helical" evidence="15">
    <location>
        <begin position="220"/>
        <end position="245"/>
    </location>
</feature>
<feature type="domain" description="MIR" evidence="16">
    <location>
        <begin position="427"/>
        <end position="485"/>
    </location>
</feature>
<evidence type="ECO:0000256" key="10">
    <source>
        <dbReference type="ARBA" id="ARBA00022989"/>
    </source>
</evidence>
<feature type="transmembrane region" description="Helical" evidence="15">
    <location>
        <begin position="167"/>
        <end position="199"/>
    </location>
</feature>
<dbReference type="InterPro" id="IPR016093">
    <property type="entry name" value="MIR_motif"/>
</dbReference>
<dbReference type="Pfam" id="PF02815">
    <property type="entry name" value="MIR"/>
    <property type="match status" value="1"/>
</dbReference>
<accession>A0A9P8D2A1</accession>
<sequence>MISVFTTVTLGIRLWRISWPDEAAVDEASVGRIVNAYIKGEYAFDAQPPLGKLILAAVASVAGYSGSYTFDQSDDPYPSIPYGSMRAAVSSMGALCSPMAYITLKATSHSTLAAMLAATLVAFDNALTASNRQMLLDAPLLFFTAATLMSCTLFTKCSPRPFALSWWAWLLATGVFMAGAVSVKLTGILTAAFVGLFMLQDLWRLARRESVTVGQWSQHCAARIGTLLVLPFVLYLTIFQIHFAYQTREPDYLNSAQAENDLRLLPPPFRHALVPRYPKEQQEVWRDVVYGSVVRLQSESQSQSYLHSFYKLNPGGSHQQQVGGYEYPDLNTHWIVILADLDKDEPEEIPSRLQYLKNGDSLRLRHVSTRRCLHAHDVRTYGSLQGKNLHEVTAYGGVAFDGDANDWWQVEQVDTDQMRETVDHDEGGPIKALETAFRLRHSSLGCYLYVSETTLPEPWGQGRREIVCRTDAGVTPKSIWRFTMNEHDYLPADALLAASPTPSFWQKFKYMHRLMWFPANRVESGLVPRTFDRFASTPQQWLLPNSVIPVWTGYMRQVVIIANPVVWWVSTLGLLSFIILKVFFVLRTKRGYLETGLLKQLKTQQLGNMSTFFAAWAIHYMPFFCVDRMLYLHHYFPALYCTILLASSLFSVVMEFFSRQIRYLFLSSLVILCISSFAQLAPLSYGSLMTRGHCESVSRWFNLLDCSIAPAVKYKLDAQHIPLSTQRKQRREEKGPSSLALQQEGAPTAQQPQATNGPILSHAGPDVDFLTREAVLPASASASALPQNAQEGIQGRYSSYRQAGIEKQQFRKKPPVLESFFPSANELQPMQDVVLLPYQISPQHWDLDVLNQMLGRWTDEHVLQQLHDLIRKQQQQRLAKENETGTIQESLGIQGSDTNLLPKRPPASVSVDAPPPPMHSQGLAYPADYEGRPDYQRREQMIAAAAVFAANKKAQVRAERDMLLALFPTKDNLAEHKAKEKEEVMRKLQKQKEDMASSRGKA</sequence>
<feature type="transmembrane region" description="Helical" evidence="15">
    <location>
        <begin position="606"/>
        <end position="623"/>
    </location>
</feature>
<feature type="region of interest" description="Disordered" evidence="14">
    <location>
        <begin position="880"/>
        <end position="919"/>
    </location>
</feature>
<dbReference type="PANTHER" id="PTHR10050:SF46">
    <property type="entry name" value="PROTEIN O-MANNOSYL-TRANSFERASE 2"/>
    <property type="match status" value="1"/>
</dbReference>
<evidence type="ECO:0000256" key="6">
    <source>
        <dbReference type="ARBA" id="ARBA00022679"/>
    </source>
</evidence>
<dbReference type="GO" id="GO:0004169">
    <property type="term" value="F:dolichyl-phosphate-mannose-protein mannosyltransferase activity"/>
    <property type="evidence" value="ECO:0007669"/>
    <property type="project" value="UniProtKB-EC"/>
</dbReference>
<feature type="domain" description="MIR" evidence="16">
    <location>
        <begin position="353"/>
        <end position="413"/>
    </location>
</feature>
<comment type="pathway">
    <text evidence="2">Protein modification; protein glycosylation.</text>
</comment>
<name>A0A9P8D2A1_MORAP</name>
<keyword evidence="5" id="KW-0328">Glycosyltransferase</keyword>
<reference evidence="17" key="1">
    <citation type="submission" date="2021-07" db="EMBL/GenBank/DDBJ databases">
        <title>Draft genome of Mortierella alpina, strain LL118, isolated from an aspen leaf litter sample.</title>
        <authorList>
            <person name="Yang S."/>
            <person name="Vinatzer B.A."/>
        </authorList>
    </citation>
    <scope>NUCLEOTIDE SEQUENCE</scope>
    <source>
        <strain evidence="17">LL118</strain>
    </source>
</reference>
<comment type="subcellular location">
    <subcellularLocation>
        <location evidence="1">Endoplasmic reticulum membrane</location>
        <topology evidence="1">Multi-pass membrane protein</topology>
    </subcellularLocation>
</comment>
<feature type="compositionally biased region" description="Basic and acidic residues" evidence="14">
    <location>
        <begin position="977"/>
        <end position="996"/>
    </location>
</feature>
<evidence type="ECO:0000256" key="9">
    <source>
        <dbReference type="ARBA" id="ARBA00022824"/>
    </source>
</evidence>
<dbReference type="SMART" id="SM00472">
    <property type="entry name" value="MIR"/>
    <property type="match status" value="3"/>
</dbReference>
<dbReference type="InterPro" id="IPR027005">
    <property type="entry name" value="PMT-like"/>
</dbReference>
<feature type="transmembrane region" description="Helical" evidence="15">
    <location>
        <begin position="565"/>
        <end position="586"/>
    </location>
</feature>